<evidence type="ECO:0000256" key="1">
    <source>
        <dbReference type="SAM" id="Coils"/>
    </source>
</evidence>
<evidence type="ECO:0000313" key="3">
    <source>
        <dbReference type="Proteomes" id="UP000827133"/>
    </source>
</evidence>
<feature type="coiled-coil region" evidence="1">
    <location>
        <begin position="68"/>
        <end position="95"/>
    </location>
</feature>
<dbReference type="KEGG" id="fmu:J7337_011199"/>
<dbReference type="Proteomes" id="UP000827133">
    <property type="component" value="Unassembled WGS sequence"/>
</dbReference>
<accession>A0A9P8DAB8</accession>
<gene>
    <name evidence="2" type="ORF">J7337_011199</name>
</gene>
<name>A0A9P8DAB8_9HYPO</name>
<comment type="caution">
    <text evidence="2">The sequence shown here is derived from an EMBL/GenBank/DDBJ whole genome shotgun (WGS) entry which is preliminary data.</text>
</comment>
<dbReference type="RefSeq" id="XP_044677302.1">
    <property type="nucleotide sequence ID" value="XM_044828748.1"/>
</dbReference>
<sequence length="104" mass="11946">MSVDLPVDRLELDALREKVAIISDENKYLNDQNDALVETNGHLAIDNEDLKKKLSLAEERAERYFDFWRSAEEELTKQLELNEKLKQQLEAAKAGEPEAKESSN</sequence>
<dbReference type="GeneID" id="68319055"/>
<keyword evidence="3" id="KW-1185">Reference proteome</keyword>
<keyword evidence="1" id="KW-0175">Coiled coil</keyword>
<reference evidence="2" key="1">
    <citation type="journal article" date="2021" name="Mol. Plant Microbe Interact.">
        <title>Telomere to telomere genome assembly of Fusarium musae F31, causal agent of crown rot disease of banana.</title>
        <authorList>
            <person name="Degradi L."/>
            <person name="Tava V."/>
            <person name="Kunova A."/>
            <person name="Cortesi P."/>
            <person name="Saracchi M."/>
            <person name="Pasquali M."/>
        </authorList>
    </citation>
    <scope>NUCLEOTIDE SEQUENCE</scope>
    <source>
        <strain evidence="2">F31</strain>
    </source>
</reference>
<protein>
    <submittedName>
        <fullName evidence="2">Uncharacterized protein</fullName>
    </submittedName>
</protein>
<proteinExistence type="predicted"/>
<evidence type="ECO:0000313" key="2">
    <source>
        <dbReference type="EMBL" id="KAG9498302.1"/>
    </source>
</evidence>
<dbReference type="AlphaFoldDB" id="A0A9P8DAB8"/>
<dbReference type="EMBL" id="JAHBCI010000008">
    <property type="protein sequence ID" value="KAG9498302.1"/>
    <property type="molecule type" value="Genomic_DNA"/>
</dbReference>
<organism evidence="2 3">
    <name type="scientific">Fusarium musae</name>
    <dbReference type="NCBI Taxonomy" id="1042133"/>
    <lineage>
        <taxon>Eukaryota</taxon>
        <taxon>Fungi</taxon>
        <taxon>Dikarya</taxon>
        <taxon>Ascomycota</taxon>
        <taxon>Pezizomycotina</taxon>
        <taxon>Sordariomycetes</taxon>
        <taxon>Hypocreomycetidae</taxon>
        <taxon>Hypocreales</taxon>
        <taxon>Nectriaceae</taxon>
        <taxon>Fusarium</taxon>
    </lineage>
</organism>